<evidence type="ECO:0000313" key="2">
    <source>
        <dbReference type="EMBL" id="MFB2894182.1"/>
    </source>
</evidence>
<comment type="caution">
    <text evidence="2">The sequence shown here is derived from an EMBL/GenBank/DDBJ whole genome shotgun (WGS) entry which is preliminary data.</text>
</comment>
<reference evidence="2 3" key="1">
    <citation type="submission" date="2024-09" db="EMBL/GenBank/DDBJ databases">
        <title>Floridaenema gen nov. (Aerosakkonemataceae, Aerosakkonematales ord. nov., Cyanobacteria) from benthic tropical and subtropical fresh waters, with the description of four new species.</title>
        <authorList>
            <person name="Moretto J.A."/>
            <person name="Berthold D.E."/>
            <person name="Lefler F.W."/>
            <person name="Huang I.-S."/>
            <person name="Laughinghouse H. IV."/>
        </authorList>
    </citation>
    <scope>NUCLEOTIDE SEQUENCE [LARGE SCALE GENOMIC DNA]</scope>
    <source>
        <strain evidence="2 3">BLCC-F50</strain>
    </source>
</reference>
<protein>
    <submittedName>
        <fullName evidence="2">Uncharacterized protein</fullName>
    </submittedName>
</protein>
<keyword evidence="1" id="KW-0472">Membrane</keyword>
<evidence type="ECO:0000313" key="3">
    <source>
        <dbReference type="Proteomes" id="UP001576784"/>
    </source>
</evidence>
<dbReference type="EMBL" id="JBHFNR010000102">
    <property type="protein sequence ID" value="MFB2894182.1"/>
    <property type="molecule type" value="Genomic_DNA"/>
</dbReference>
<gene>
    <name evidence="2" type="ORF">ACE1CI_14825</name>
</gene>
<keyword evidence="1" id="KW-1133">Transmembrane helix</keyword>
<organism evidence="2 3">
    <name type="scientific">Floridaenema flaviceps BLCC-F50</name>
    <dbReference type="NCBI Taxonomy" id="3153642"/>
    <lineage>
        <taxon>Bacteria</taxon>
        <taxon>Bacillati</taxon>
        <taxon>Cyanobacteriota</taxon>
        <taxon>Cyanophyceae</taxon>
        <taxon>Oscillatoriophycideae</taxon>
        <taxon>Aerosakkonematales</taxon>
        <taxon>Aerosakkonemataceae</taxon>
        <taxon>Floridanema</taxon>
        <taxon>Floridanema flaviceps</taxon>
    </lineage>
</organism>
<dbReference type="RefSeq" id="WP_413263831.1">
    <property type="nucleotide sequence ID" value="NZ_JBHFNR010000102.1"/>
</dbReference>
<keyword evidence="3" id="KW-1185">Reference proteome</keyword>
<feature type="transmembrane region" description="Helical" evidence="1">
    <location>
        <begin position="20"/>
        <end position="40"/>
    </location>
</feature>
<accession>A0ABV4XSX2</accession>
<evidence type="ECO:0000256" key="1">
    <source>
        <dbReference type="SAM" id="Phobius"/>
    </source>
</evidence>
<dbReference type="Proteomes" id="UP001576784">
    <property type="component" value="Unassembled WGS sequence"/>
</dbReference>
<proteinExistence type="predicted"/>
<name>A0ABV4XSX2_9CYAN</name>
<keyword evidence="1" id="KW-0812">Transmembrane</keyword>
<sequence length="54" mass="6380">MVNWIIERSPQRQHRTKIQVKTKIFVLYNCCLYLLVVLNFCCGKIDDVAIAFYA</sequence>